<reference evidence="3 4" key="1">
    <citation type="submission" date="2019-02" db="EMBL/GenBank/DDBJ databases">
        <title>Genome sequencing of the rare red list fungi Dentipellis fragilis.</title>
        <authorList>
            <person name="Buettner E."/>
            <person name="Kellner H."/>
        </authorList>
    </citation>
    <scope>NUCLEOTIDE SEQUENCE [LARGE SCALE GENOMIC DNA]</scope>
    <source>
        <strain evidence="3 4">DSM 105465</strain>
    </source>
</reference>
<evidence type="ECO:0000313" key="4">
    <source>
        <dbReference type="Proteomes" id="UP000298327"/>
    </source>
</evidence>
<feature type="compositionally biased region" description="Low complexity" evidence="1">
    <location>
        <begin position="969"/>
        <end position="985"/>
    </location>
</feature>
<feature type="compositionally biased region" description="Pro residues" evidence="1">
    <location>
        <begin position="603"/>
        <end position="627"/>
    </location>
</feature>
<organism evidence="3 4">
    <name type="scientific">Dentipellis fragilis</name>
    <dbReference type="NCBI Taxonomy" id="205917"/>
    <lineage>
        <taxon>Eukaryota</taxon>
        <taxon>Fungi</taxon>
        <taxon>Dikarya</taxon>
        <taxon>Basidiomycota</taxon>
        <taxon>Agaricomycotina</taxon>
        <taxon>Agaricomycetes</taxon>
        <taxon>Russulales</taxon>
        <taxon>Hericiaceae</taxon>
        <taxon>Dentipellis</taxon>
    </lineage>
</organism>
<feature type="compositionally biased region" description="Polar residues" evidence="1">
    <location>
        <begin position="307"/>
        <end position="341"/>
    </location>
</feature>
<comment type="caution">
    <text evidence="3">The sequence shown here is derived from an EMBL/GenBank/DDBJ whole genome shotgun (WGS) entry which is preliminary data.</text>
</comment>
<dbReference type="EMBL" id="SEOQ01000595">
    <property type="protein sequence ID" value="TFY59855.1"/>
    <property type="molecule type" value="Genomic_DNA"/>
</dbReference>
<evidence type="ECO:0000259" key="2">
    <source>
        <dbReference type="PROSITE" id="PS50829"/>
    </source>
</evidence>
<feature type="compositionally biased region" description="Low complexity" evidence="1">
    <location>
        <begin position="399"/>
        <end position="408"/>
    </location>
</feature>
<feature type="compositionally biased region" description="Basic and acidic residues" evidence="1">
    <location>
        <begin position="826"/>
        <end position="847"/>
    </location>
</feature>
<proteinExistence type="predicted"/>
<feature type="domain" description="GYF" evidence="2">
    <location>
        <begin position="1326"/>
        <end position="1382"/>
    </location>
</feature>
<dbReference type="Gene3D" id="3.30.1490.40">
    <property type="match status" value="1"/>
</dbReference>
<dbReference type="InterPro" id="IPR003169">
    <property type="entry name" value="GYF"/>
</dbReference>
<feature type="region of interest" description="Disordered" evidence="1">
    <location>
        <begin position="255"/>
        <end position="425"/>
    </location>
</feature>
<feature type="compositionally biased region" description="Polar residues" evidence="1">
    <location>
        <begin position="628"/>
        <end position="639"/>
    </location>
</feature>
<dbReference type="PANTHER" id="PTHR42339">
    <property type="entry name" value="HISTONE H1"/>
    <property type="match status" value="1"/>
</dbReference>
<feature type="non-terminal residue" evidence="3">
    <location>
        <position position="1604"/>
    </location>
</feature>
<dbReference type="InterPro" id="IPR056143">
    <property type="entry name" value="DUF7726"/>
</dbReference>
<dbReference type="SMART" id="SM00444">
    <property type="entry name" value="GYF"/>
    <property type="match status" value="1"/>
</dbReference>
<feature type="compositionally biased region" description="Polar residues" evidence="1">
    <location>
        <begin position="287"/>
        <end position="300"/>
    </location>
</feature>
<protein>
    <recommendedName>
        <fullName evidence="2">GYF domain-containing protein</fullName>
    </recommendedName>
</protein>
<dbReference type="Pfam" id="PF24852">
    <property type="entry name" value="DUF7726"/>
    <property type="match status" value="1"/>
</dbReference>
<feature type="compositionally biased region" description="Low complexity" evidence="1">
    <location>
        <begin position="1171"/>
        <end position="1189"/>
    </location>
</feature>
<feature type="region of interest" description="Disordered" evidence="1">
    <location>
        <begin position="1220"/>
        <end position="1240"/>
    </location>
</feature>
<feature type="compositionally biased region" description="Pro residues" evidence="1">
    <location>
        <begin position="409"/>
        <end position="423"/>
    </location>
</feature>
<feature type="compositionally biased region" description="Acidic residues" evidence="1">
    <location>
        <begin position="816"/>
        <end position="825"/>
    </location>
</feature>
<feature type="region of interest" description="Disordered" evidence="1">
    <location>
        <begin position="536"/>
        <end position="639"/>
    </location>
</feature>
<feature type="compositionally biased region" description="Polar residues" evidence="1">
    <location>
        <begin position="924"/>
        <end position="938"/>
    </location>
</feature>
<feature type="compositionally biased region" description="Polar residues" evidence="1">
    <location>
        <begin position="738"/>
        <end position="750"/>
    </location>
</feature>
<feature type="region of interest" description="Disordered" evidence="1">
    <location>
        <begin position="21"/>
        <end position="64"/>
    </location>
</feature>
<feature type="compositionally biased region" description="Polar residues" evidence="1">
    <location>
        <begin position="760"/>
        <end position="770"/>
    </location>
</feature>
<dbReference type="SUPFAM" id="SSF55277">
    <property type="entry name" value="GYF domain"/>
    <property type="match status" value="1"/>
</dbReference>
<feature type="region of interest" description="Disordered" evidence="1">
    <location>
        <begin position="151"/>
        <end position="207"/>
    </location>
</feature>
<evidence type="ECO:0000313" key="3">
    <source>
        <dbReference type="EMBL" id="TFY59855.1"/>
    </source>
</evidence>
<name>A0A4Y9YC00_9AGAM</name>
<accession>A0A4Y9YC00</accession>
<feature type="region of interest" description="Disordered" evidence="1">
    <location>
        <begin position="725"/>
        <end position="1051"/>
    </location>
</feature>
<feature type="compositionally biased region" description="Basic and acidic residues" evidence="1">
    <location>
        <begin position="22"/>
        <end position="37"/>
    </location>
</feature>
<feature type="compositionally biased region" description="Basic and acidic residues" evidence="1">
    <location>
        <begin position="387"/>
        <end position="398"/>
    </location>
</feature>
<dbReference type="OrthoDB" id="6415790at2759"/>
<feature type="compositionally biased region" description="Polar residues" evidence="1">
    <location>
        <begin position="356"/>
        <end position="369"/>
    </location>
</feature>
<feature type="compositionally biased region" description="Basic and acidic residues" evidence="1">
    <location>
        <begin position="536"/>
        <end position="547"/>
    </location>
</feature>
<sequence>MPPKRKSDVIATLDAHGFESTIKQDDVPAQKKARITDATDAEAPEASGSKSKKKGKEPAAPQRWQDVVLEGEEEDDIPIYDDCNEIRRKIRLLQKEPGFKITHWLRDIGGINNNSYNRFMKATGPTSGATNGLYKAAYVYFEKKRIVEGKKKTAKRQRNEAEHANGLPLEDHRKIQERENRRDGDGRAAEGHDSILPPLSPEPRISEDIDDNHEQWSDAPEMFDADTVDRGIQEVDHIHSEDITLKHATLATSDDAKTADAPALDTTLDGPSPLTRSPTERTFDAASVQSLPTVQITEPQSPGPRPQTATAPSFNANSTEHISPSPTRSVWSSADTSTQSLPRRHRPRSTIADLPLNQNRASNRLSGFFSNLIHRRDNPTPSSPREAVTEERPARTPDRSLPQSRASSPAPPARPVTPPPQLPAPTLQELGLSLSVFTNILSPSHFSTPPTSGAFLAPHFLLLCHAQGLDVLPLVSPPAPAPYALIRRVSFKSVVVMEHRGVLVAIAGRRDGVRVYALEEVKKAVEWRLDVEIRRQRDRARREEAKRSTISRDSTALEKAEKKTVPSGSSAASSKSARRASMASSTTVVSSKTASSKKAKSPARPPQLPPPLVPPQLPQLPSVPPPSYSNSTPSRPLRSQNSLISMHRTRSRSGSVTNVLGGTQRRNTEAAILGREPIRDADAKSDWMDGHASEEEAIDVVAAGERGSEALDERTSAMAAASATPLIGRPEAPPLSNRPLSSATLTQQSVRRPRPANLDLNMNMNRTGSQTSPPPPSPTPTLVTLRQALAASPSSSYLPTMGSMSSRMSQEPPTPDGEDDEDDDAEGNRTPRSEEISFAEALRESRIPDLPPPGSRRTQEAILITASHPVASGEEDAPSSPMSADAESWRTRQSQETNRRRRRWSVLGGVFSPPPDEPGPGPSMTPNHSHPQSISSLPSAPEMQARRNGPLSRSQSTAFRQPPIPPPSTSARPSSAQAATSPPSALARSVQSETEIATPRTPSRFLSRILGHAFTPRRSEDSGTSLAQRTDQVDPGWKLAGTPNGTQPAPAPKLEYVKLPGTKGSLMIKAVETSKKSFLAILCGDNGEKVELFAGTYRTALGLSRTFILPDSPRSLELQLQGDDLVEVFLMFSQNVFGLEPATVRVREVRIGRAERRAARRRARELRGDDAPAAAGAEPDATASEEQTNVNVSIGVSVSSSTTVSAGEGAAAPSVVGGITASSSQAPSDQLASTETPQSTVVQPTEELVAIATAQMGPYTTFQQLSFAPNFPLAAIADDYIIPPTYPDFLQYRTEYEPEVNGSSQVDLSQVQFSPPGLPQPLPAPPSRWFYRDPKSVVHGPWKASLMQAWYRDGLLPPDLPVRREEDTEYTLLKDLRQQSVDPTQPFGLPSPKTFTTETVPVVSDGKPLLAPISLLSQPKIFGPPALFFSSRGGHSTVIVDGRGRSVLKGRLMWSADDQDDDIVPARLGDVKRLEAFDVKDKSVLVAMRQGGLEAVDLSDALLRPADASRTTLPHFSTTPSQVNRRAPYIWRIGMPVSSPSPLTAPTALALSKPATGRALVHKKHASHAGKPHGRDGCWAARTLMRSMRATRLSFWAGRRIIFI</sequence>
<dbReference type="InterPro" id="IPR035445">
    <property type="entry name" value="GYF-like_dom_sf"/>
</dbReference>
<feature type="compositionally biased region" description="Basic and acidic residues" evidence="1">
    <location>
        <begin position="151"/>
        <end position="193"/>
    </location>
</feature>
<feature type="compositionally biased region" description="Low complexity" evidence="1">
    <location>
        <begin position="567"/>
        <end position="594"/>
    </location>
</feature>
<dbReference type="PANTHER" id="PTHR42339:SF1">
    <property type="entry name" value="HISTONE H1"/>
    <property type="match status" value="1"/>
</dbReference>
<keyword evidence="4" id="KW-1185">Reference proteome</keyword>
<feature type="region of interest" description="Disordered" evidence="1">
    <location>
        <begin position="1157"/>
        <end position="1189"/>
    </location>
</feature>
<dbReference type="PROSITE" id="PS50829">
    <property type="entry name" value="GYF"/>
    <property type="match status" value="1"/>
</dbReference>
<dbReference type="Proteomes" id="UP000298327">
    <property type="component" value="Unassembled WGS sequence"/>
</dbReference>
<evidence type="ECO:0000256" key="1">
    <source>
        <dbReference type="SAM" id="MobiDB-lite"/>
    </source>
</evidence>
<feature type="compositionally biased region" description="Basic and acidic residues" evidence="1">
    <location>
        <begin position="555"/>
        <end position="564"/>
    </location>
</feature>
<feature type="compositionally biased region" description="Pro residues" evidence="1">
    <location>
        <begin position="912"/>
        <end position="923"/>
    </location>
</feature>
<feature type="compositionally biased region" description="Low complexity" evidence="1">
    <location>
        <begin position="788"/>
        <end position="799"/>
    </location>
</feature>
<gene>
    <name evidence="3" type="ORF">EVG20_g7631</name>
</gene>
<dbReference type="STRING" id="205917.A0A4Y9YC00"/>
<dbReference type="Pfam" id="PF02213">
    <property type="entry name" value="GYF"/>
    <property type="match status" value="1"/>
</dbReference>